<keyword evidence="3" id="KW-1185">Reference proteome</keyword>
<keyword evidence="1" id="KW-0472">Membrane</keyword>
<evidence type="ECO:0000256" key="1">
    <source>
        <dbReference type="SAM" id="Phobius"/>
    </source>
</evidence>
<protein>
    <submittedName>
        <fullName evidence="2">Uncharacterized protein</fullName>
    </submittedName>
</protein>
<keyword evidence="1" id="KW-0812">Transmembrane</keyword>
<sequence>MWLQVRWCRCGFVGVAAAVYVWLWLCVWVCPFTWWYPLQHQALLGGPLTIDHHQYSNKMAVIKWVSETQYKSPSKYIPFYAKTGSNASKWQEFLDQAQLWLWSGSAWSSISVGEVREVNNHKYILHIFPGCSHPGWVTKEVYDRHSHEL</sequence>
<name>A0A9P5ZJ61_PLEER</name>
<keyword evidence="1" id="KW-1133">Transmembrane helix</keyword>
<dbReference type="Proteomes" id="UP000807025">
    <property type="component" value="Unassembled WGS sequence"/>
</dbReference>
<reference evidence="2" key="1">
    <citation type="submission" date="2020-11" db="EMBL/GenBank/DDBJ databases">
        <authorList>
            <consortium name="DOE Joint Genome Institute"/>
            <person name="Ahrendt S."/>
            <person name="Riley R."/>
            <person name="Andreopoulos W."/>
            <person name="Labutti K."/>
            <person name="Pangilinan J."/>
            <person name="Ruiz-Duenas F.J."/>
            <person name="Barrasa J.M."/>
            <person name="Sanchez-Garcia M."/>
            <person name="Camarero S."/>
            <person name="Miyauchi S."/>
            <person name="Serrano A."/>
            <person name="Linde D."/>
            <person name="Babiker R."/>
            <person name="Drula E."/>
            <person name="Ayuso-Fernandez I."/>
            <person name="Pacheco R."/>
            <person name="Padilla G."/>
            <person name="Ferreira P."/>
            <person name="Barriuso J."/>
            <person name="Kellner H."/>
            <person name="Castanera R."/>
            <person name="Alfaro M."/>
            <person name="Ramirez L."/>
            <person name="Pisabarro A.G."/>
            <person name="Kuo A."/>
            <person name="Tritt A."/>
            <person name="Lipzen A."/>
            <person name="He G."/>
            <person name="Yan M."/>
            <person name="Ng V."/>
            <person name="Cullen D."/>
            <person name="Martin F."/>
            <person name="Rosso M.-N."/>
            <person name="Henrissat B."/>
            <person name="Hibbett D."/>
            <person name="Martinez A.T."/>
            <person name="Grigoriev I.V."/>
        </authorList>
    </citation>
    <scope>NUCLEOTIDE SEQUENCE</scope>
    <source>
        <strain evidence="2">ATCC 90797</strain>
    </source>
</reference>
<proteinExistence type="predicted"/>
<evidence type="ECO:0000313" key="3">
    <source>
        <dbReference type="Proteomes" id="UP000807025"/>
    </source>
</evidence>
<evidence type="ECO:0000313" key="2">
    <source>
        <dbReference type="EMBL" id="KAF9488195.1"/>
    </source>
</evidence>
<dbReference type="AlphaFoldDB" id="A0A9P5ZJ61"/>
<gene>
    <name evidence="2" type="ORF">BDN71DRAFT_1436310</name>
</gene>
<dbReference type="EMBL" id="MU154726">
    <property type="protein sequence ID" value="KAF9488195.1"/>
    <property type="molecule type" value="Genomic_DNA"/>
</dbReference>
<comment type="caution">
    <text evidence="2">The sequence shown here is derived from an EMBL/GenBank/DDBJ whole genome shotgun (WGS) entry which is preliminary data.</text>
</comment>
<accession>A0A9P5ZJ61</accession>
<organism evidence="2 3">
    <name type="scientific">Pleurotus eryngii</name>
    <name type="common">Boletus of the steppes</name>
    <dbReference type="NCBI Taxonomy" id="5323"/>
    <lineage>
        <taxon>Eukaryota</taxon>
        <taxon>Fungi</taxon>
        <taxon>Dikarya</taxon>
        <taxon>Basidiomycota</taxon>
        <taxon>Agaricomycotina</taxon>
        <taxon>Agaricomycetes</taxon>
        <taxon>Agaricomycetidae</taxon>
        <taxon>Agaricales</taxon>
        <taxon>Pleurotineae</taxon>
        <taxon>Pleurotaceae</taxon>
        <taxon>Pleurotus</taxon>
    </lineage>
</organism>
<feature type="transmembrane region" description="Helical" evidence="1">
    <location>
        <begin position="12"/>
        <end position="36"/>
    </location>
</feature>